<gene>
    <name evidence="1" type="ORF">DHETER_LOCUS10216</name>
</gene>
<comment type="caution">
    <text evidence="1">The sequence shown here is derived from an EMBL/GenBank/DDBJ whole genome shotgun (WGS) entry which is preliminary data.</text>
</comment>
<dbReference type="EMBL" id="CAJVPU010019464">
    <property type="protein sequence ID" value="CAG8671783.1"/>
    <property type="molecule type" value="Genomic_DNA"/>
</dbReference>
<evidence type="ECO:0000313" key="2">
    <source>
        <dbReference type="Proteomes" id="UP000789702"/>
    </source>
</evidence>
<keyword evidence="2" id="KW-1185">Reference proteome</keyword>
<dbReference type="Proteomes" id="UP000789702">
    <property type="component" value="Unassembled WGS sequence"/>
</dbReference>
<organism evidence="1 2">
    <name type="scientific">Dentiscutata heterogama</name>
    <dbReference type="NCBI Taxonomy" id="1316150"/>
    <lineage>
        <taxon>Eukaryota</taxon>
        <taxon>Fungi</taxon>
        <taxon>Fungi incertae sedis</taxon>
        <taxon>Mucoromycota</taxon>
        <taxon>Glomeromycotina</taxon>
        <taxon>Glomeromycetes</taxon>
        <taxon>Diversisporales</taxon>
        <taxon>Gigasporaceae</taxon>
        <taxon>Dentiscutata</taxon>
    </lineage>
</organism>
<reference evidence="1" key="1">
    <citation type="submission" date="2021-06" db="EMBL/GenBank/DDBJ databases">
        <authorList>
            <person name="Kallberg Y."/>
            <person name="Tangrot J."/>
            <person name="Rosling A."/>
        </authorList>
    </citation>
    <scope>NUCLEOTIDE SEQUENCE</scope>
    <source>
        <strain evidence="1">IL203A</strain>
    </source>
</reference>
<proteinExistence type="predicted"/>
<evidence type="ECO:0000313" key="1">
    <source>
        <dbReference type="EMBL" id="CAG8671783.1"/>
    </source>
</evidence>
<name>A0ACA9NQI4_9GLOM</name>
<accession>A0ACA9NQI4</accession>
<feature type="non-terminal residue" evidence="1">
    <location>
        <position position="1"/>
    </location>
</feature>
<sequence>QVNSFRNVIQDLIDKIEKCSDFSYDYLKVNEDQICFEHYINIVNFIASQSSNNEKSETWIDLGDLIEISKISLNNSNIPIDYLQNYKENDFIDLDLNNFSNIKIKIVENDIIFSKKSFNKLIDIIINQTNQFSQQKSFSNQLQLLTKTLYKYEDKNNDYLLDSDCFKQLIETEEP</sequence>
<protein>
    <submittedName>
        <fullName evidence="1">10655_t:CDS:1</fullName>
    </submittedName>
</protein>